<evidence type="ECO:0008006" key="3">
    <source>
        <dbReference type="Google" id="ProtNLM"/>
    </source>
</evidence>
<dbReference type="InterPro" id="IPR011990">
    <property type="entry name" value="TPR-like_helical_dom_sf"/>
</dbReference>
<proteinExistence type="predicted"/>
<dbReference type="EMBL" id="BMQC01000011">
    <property type="protein sequence ID" value="GGK36413.1"/>
    <property type="molecule type" value="Genomic_DNA"/>
</dbReference>
<dbReference type="CDD" id="cd00093">
    <property type="entry name" value="HTH_XRE"/>
    <property type="match status" value="1"/>
</dbReference>
<dbReference type="InterPro" id="IPR010982">
    <property type="entry name" value="Lambda_DNA-bd_dom_sf"/>
</dbReference>
<evidence type="ECO:0000313" key="1">
    <source>
        <dbReference type="EMBL" id="GGK36413.1"/>
    </source>
</evidence>
<reference evidence="1" key="1">
    <citation type="journal article" date="2014" name="Int. J. Syst. Evol. Microbiol.">
        <title>Complete genome sequence of Corynebacterium casei LMG S-19264T (=DSM 44701T), isolated from a smear-ripened cheese.</title>
        <authorList>
            <consortium name="US DOE Joint Genome Institute (JGI-PGF)"/>
            <person name="Walter F."/>
            <person name="Albersmeier A."/>
            <person name="Kalinowski J."/>
            <person name="Ruckert C."/>
        </authorList>
    </citation>
    <scope>NUCLEOTIDE SEQUENCE</scope>
    <source>
        <strain evidence="1">JCM 3091</strain>
    </source>
</reference>
<comment type="caution">
    <text evidence="1">The sequence shown here is derived from an EMBL/GenBank/DDBJ whole genome shotgun (WGS) entry which is preliminary data.</text>
</comment>
<gene>
    <name evidence="1" type="ORF">GCM10010124_31320</name>
</gene>
<accession>A0A8J3FK37</accession>
<reference evidence="1" key="2">
    <citation type="submission" date="2020-09" db="EMBL/GenBank/DDBJ databases">
        <authorList>
            <person name="Sun Q."/>
            <person name="Ohkuma M."/>
        </authorList>
    </citation>
    <scope>NUCLEOTIDE SEQUENCE</scope>
    <source>
        <strain evidence="1">JCM 3091</strain>
    </source>
</reference>
<dbReference type="Proteomes" id="UP000662200">
    <property type="component" value="Unassembled WGS sequence"/>
</dbReference>
<organism evidence="1 2">
    <name type="scientific">Pilimelia terevasa</name>
    <dbReference type="NCBI Taxonomy" id="53372"/>
    <lineage>
        <taxon>Bacteria</taxon>
        <taxon>Bacillati</taxon>
        <taxon>Actinomycetota</taxon>
        <taxon>Actinomycetes</taxon>
        <taxon>Micromonosporales</taxon>
        <taxon>Micromonosporaceae</taxon>
        <taxon>Pilimelia</taxon>
    </lineage>
</organism>
<name>A0A8J3FK37_9ACTN</name>
<dbReference type="Gene3D" id="1.25.40.10">
    <property type="entry name" value="Tetratricopeptide repeat domain"/>
    <property type="match status" value="1"/>
</dbReference>
<protein>
    <recommendedName>
        <fullName evidence="3">Transcriptional regulator</fullName>
    </recommendedName>
</protein>
<dbReference type="SUPFAM" id="SSF48452">
    <property type="entry name" value="TPR-like"/>
    <property type="match status" value="1"/>
</dbReference>
<dbReference type="AlphaFoldDB" id="A0A8J3FK37"/>
<keyword evidence="2" id="KW-1185">Reference proteome</keyword>
<dbReference type="SUPFAM" id="SSF47413">
    <property type="entry name" value="lambda repressor-like DNA-binding domains"/>
    <property type="match status" value="1"/>
</dbReference>
<dbReference type="InterPro" id="IPR001387">
    <property type="entry name" value="Cro/C1-type_HTH"/>
</dbReference>
<sequence>MTADGMPDALREARRSSGIAFHRFASLAGYSEGHLRSVENGRRAVTEDIATAYDRVLRTGGMFVVQLRTLGGIDAVSWGRASTEALLTTITQETDDVKRRSILALPCGAMAATATLWADALSPATPVEGHGPQRIDVRLVDHIDQRLDHLRHLDDQIGSGELTRLARSELTLIARLLRNGRFTEPVGRRLYSLAAEASRQAAWGHFDQDHNVSAQRYFDLALRASADAGDPAAGAYAMSFMAVQCYSTGHPRDAIALLEAAQAAISRTGTARMKAMLAARHARALSKTGDKQAYARMLHKARVELERGPSEDDPPTLYWVSEAEIEMIAGSSALDLGDAREAIRRFDAAIAADTVKGEYARSQAIYFARAAKAHIQVGDLDGALSRAEDARQCLSSVDSARSSATLAQLRGLLRSHAKSRAVRTFLQQDA</sequence>
<dbReference type="RefSeq" id="WP_189115081.1">
    <property type="nucleotide sequence ID" value="NZ_BMQC01000011.1"/>
</dbReference>
<evidence type="ECO:0000313" key="2">
    <source>
        <dbReference type="Proteomes" id="UP000662200"/>
    </source>
</evidence>
<dbReference type="GO" id="GO:0003677">
    <property type="term" value="F:DNA binding"/>
    <property type="evidence" value="ECO:0007669"/>
    <property type="project" value="InterPro"/>
</dbReference>